<proteinExistence type="predicted"/>
<evidence type="ECO:0000256" key="1">
    <source>
        <dbReference type="SAM" id="MobiDB-lite"/>
    </source>
</evidence>
<protein>
    <recommendedName>
        <fullName evidence="4">Guanylate cyclase domain-containing protein</fullName>
    </recommendedName>
</protein>
<gene>
    <name evidence="2" type="ORF">KV110_29975</name>
</gene>
<keyword evidence="3" id="KW-1185">Reference proteome</keyword>
<dbReference type="Proteomes" id="UP000694257">
    <property type="component" value="Chromosome"/>
</dbReference>
<dbReference type="EMBL" id="CP078145">
    <property type="protein sequence ID" value="QXN89676.1"/>
    <property type="molecule type" value="Genomic_DNA"/>
</dbReference>
<feature type="region of interest" description="Disordered" evidence="1">
    <location>
        <begin position="226"/>
        <end position="263"/>
    </location>
</feature>
<feature type="compositionally biased region" description="Polar residues" evidence="1">
    <location>
        <begin position="237"/>
        <end position="263"/>
    </location>
</feature>
<name>A0ABX8RK33_NOCIO</name>
<evidence type="ECO:0000313" key="3">
    <source>
        <dbReference type="Proteomes" id="UP000694257"/>
    </source>
</evidence>
<evidence type="ECO:0000313" key="2">
    <source>
        <dbReference type="EMBL" id="QXN89676.1"/>
    </source>
</evidence>
<sequence>MRVPLCGTAFRASVEERTAVLARNTEFSLRVLLSVDAVGYGTGDDQRHRAIQTGLLAVLDHAAAQAGLDRSAWAKQQAGDGELAILPADQSDREPVVVDDFVRELSVALARHNEDLKDEARLRLRLAIHFGAVAPGANGYVGKGVVTVSRLVECTQIKNALRMMHTANLAVILSAQVFNDVVVPRYTALPRTAFREVPVRHKEFAEPAYLLLPGYDIAALELPATEGGEPSGAAETQADTGSSEPGPSNGGRQATVSTTVNGNVTMPHGVIGMVWNA</sequence>
<organism evidence="2 3">
    <name type="scientific">Nocardia iowensis</name>
    <dbReference type="NCBI Taxonomy" id="204891"/>
    <lineage>
        <taxon>Bacteria</taxon>
        <taxon>Bacillati</taxon>
        <taxon>Actinomycetota</taxon>
        <taxon>Actinomycetes</taxon>
        <taxon>Mycobacteriales</taxon>
        <taxon>Nocardiaceae</taxon>
        <taxon>Nocardia</taxon>
    </lineage>
</organism>
<evidence type="ECO:0008006" key="4">
    <source>
        <dbReference type="Google" id="ProtNLM"/>
    </source>
</evidence>
<reference evidence="2 3" key="1">
    <citation type="submission" date="2021-07" db="EMBL/GenBank/DDBJ databases">
        <title>Whole Genome Sequence of Nocardia Iowensis.</title>
        <authorList>
            <person name="Lamm A."/>
            <person name="Collins-Fairclough A.M."/>
            <person name="Bunk B."/>
            <person name="Sproer C."/>
        </authorList>
    </citation>
    <scope>NUCLEOTIDE SEQUENCE [LARGE SCALE GENOMIC DNA]</scope>
    <source>
        <strain evidence="2 3">NRRL 5646</strain>
    </source>
</reference>
<dbReference type="RefSeq" id="WP_218470549.1">
    <property type="nucleotide sequence ID" value="NZ_CP078145.1"/>
</dbReference>
<accession>A0ABX8RK33</accession>